<dbReference type="InterPro" id="IPR010559">
    <property type="entry name" value="Sig_transdc_His_kin_internal"/>
</dbReference>
<dbReference type="SUPFAM" id="SSF47384">
    <property type="entry name" value="Homodimeric domain of signal transducing histidine kinase"/>
    <property type="match status" value="1"/>
</dbReference>
<dbReference type="CDD" id="cd00082">
    <property type="entry name" value="HisKA"/>
    <property type="match status" value="1"/>
</dbReference>
<feature type="transmembrane region" description="Helical" evidence="11">
    <location>
        <begin position="244"/>
        <end position="260"/>
    </location>
</feature>
<dbReference type="SMART" id="SM00388">
    <property type="entry name" value="HisKA"/>
    <property type="match status" value="1"/>
</dbReference>
<accession>A0A2V3VP42</accession>
<keyword evidence="5" id="KW-0808">Transferase</keyword>
<dbReference type="PANTHER" id="PTHR43547">
    <property type="entry name" value="TWO-COMPONENT HISTIDINE KINASE"/>
    <property type="match status" value="1"/>
</dbReference>
<dbReference type="Pfam" id="PF07695">
    <property type="entry name" value="7TMR-DISM_7TM"/>
    <property type="match status" value="1"/>
</dbReference>
<dbReference type="InterPro" id="IPR008979">
    <property type="entry name" value="Galactose-bd-like_sf"/>
</dbReference>
<dbReference type="SUPFAM" id="SSF52172">
    <property type="entry name" value="CheY-like"/>
    <property type="match status" value="1"/>
</dbReference>
<keyword evidence="4 10" id="KW-0597">Phosphoprotein</keyword>
<dbReference type="PRINTS" id="PR00344">
    <property type="entry name" value="BCTRLSENSOR"/>
</dbReference>
<reference evidence="14 15" key="1">
    <citation type="submission" date="2018-05" db="EMBL/GenBank/DDBJ databases">
        <title>Genomic Encyclopedia of Type Strains, Phase IV (KMG-IV): sequencing the most valuable type-strain genomes for metagenomic binning, comparative biology and taxonomic classification.</title>
        <authorList>
            <person name="Goeker M."/>
        </authorList>
    </citation>
    <scope>NUCLEOTIDE SEQUENCE [LARGE SCALE GENOMIC DNA]</scope>
    <source>
        <strain evidence="14 15">DSM 28556</strain>
    </source>
</reference>
<dbReference type="Gene3D" id="2.60.120.260">
    <property type="entry name" value="Galactose-binding domain-like"/>
    <property type="match status" value="1"/>
</dbReference>
<dbReference type="Gene3D" id="3.30.565.10">
    <property type="entry name" value="Histidine kinase-like ATPase, C-terminal domain"/>
    <property type="match status" value="2"/>
</dbReference>
<dbReference type="InterPro" id="IPR036890">
    <property type="entry name" value="HATPase_C_sf"/>
</dbReference>
<dbReference type="Gene3D" id="3.40.50.2300">
    <property type="match status" value="1"/>
</dbReference>
<evidence type="ECO:0000256" key="2">
    <source>
        <dbReference type="ARBA" id="ARBA00004651"/>
    </source>
</evidence>
<dbReference type="SMART" id="SM00387">
    <property type="entry name" value="HATPase_c"/>
    <property type="match status" value="2"/>
</dbReference>
<dbReference type="InterPro" id="IPR003594">
    <property type="entry name" value="HATPase_dom"/>
</dbReference>
<dbReference type="InterPro" id="IPR001789">
    <property type="entry name" value="Sig_transdc_resp-reg_receiver"/>
</dbReference>
<dbReference type="InterPro" id="IPR005467">
    <property type="entry name" value="His_kinase_dom"/>
</dbReference>
<dbReference type="AlphaFoldDB" id="A0A2V3VP42"/>
<keyword evidence="11" id="KW-1133">Transmembrane helix</keyword>
<dbReference type="CDD" id="cd17574">
    <property type="entry name" value="REC_OmpR"/>
    <property type="match status" value="1"/>
</dbReference>
<dbReference type="Pfam" id="PF02518">
    <property type="entry name" value="HATPase_c"/>
    <property type="match status" value="2"/>
</dbReference>
<sequence>MFIPKSITYKKMLFILVIFLLLLTSIRSFWIMSHLPPEQPLAKQGVMDLQDVSFTDEVTINLDGEWEFYPNVFLESDKDAQHEFSKRFLSVPKNWQEEPKKQLDEWNRNGTYKLLVQLPTDANNFFGLRMEEITTAANIYVNGELISQRGNPAQSKENHTGELGATTAFFHTEENLIELVIETSSFDYSKRGGINKSITFGTANAIIQQHTEMRMVQYIVAAILLLHVIYAISFSFIGRQRKKAIMFGLLAFSSMVSVLIDDDRIILSYISIHPGLIYKWMFFAYFMGVISLLLFIDSLFKDMNKKVLRLLILIKVLATLIILIKPEDIFPDFYLLGSLLSLFIYFYLFTCVWKKVIRGNHTAIFILLGLTSIFVNLSWGIAKVYWTDLTFYPFDFIITNIAFACFLFANHIQILNENESWAKQLTQIDKRRDEFLANTSHELRNPLHGMINIAQSLLDHNQDKMTESNKENVQLLIDIGKRMNFTLNDLSAVTQLKEGKVKLYKKNVNLHMTTALVLDMLDFMKEGKKIRLQSTIPTTFPYVTADENRLIQILFNLVHNAIKFTEKGSITVGANYTGKMATISVKDTGVGIPTDQNIEQVFQSYERVNLNEINDISGIGIGLSVSKQLVELHGGTITYHSTNEGTTFLFTIPLAGRNINMTNQTELIKSETEIAAEKDIEKRLFKKHANENQATILVVDDNPINVKIIKEMLIPQHYVLTAFSAKEALQCLEQNQLDLIISDVMMPNMSGYELTKKIREQYSISELPILLITARNLPEDIHIAFESGANDYLIKPVNSLELKTRVNALTELKQSVKELLRLEAAWLQAQIHPHFLFNTLNSIASLADIDNDRMIALLGAFGNYLQRSFAITNINSVIPIANELELTYSYVHIEKERFRERVYVEFDIDENVDIHIPPLSIQPLVENAIMHGILHKVEGGKVFIRVKKQPHFIEIMIEDDGVGMDQEQIKELLDLRHSAQDGVGVKNTNRRLTQLYGKGLTISSIPNKKTIVRFQIPKES</sequence>
<dbReference type="SUPFAM" id="SSF55874">
    <property type="entry name" value="ATPase domain of HSP90 chaperone/DNA topoisomerase II/histidine kinase"/>
    <property type="match status" value="2"/>
</dbReference>
<dbReference type="Pfam" id="PF06580">
    <property type="entry name" value="His_kinase"/>
    <property type="match status" value="1"/>
</dbReference>
<dbReference type="PROSITE" id="PS50109">
    <property type="entry name" value="HIS_KIN"/>
    <property type="match status" value="1"/>
</dbReference>
<dbReference type="GO" id="GO:0005886">
    <property type="term" value="C:plasma membrane"/>
    <property type="evidence" value="ECO:0007669"/>
    <property type="project" value="UniProtKB-SubCell"/>
</dbReference>
<evidence type="ECO:0000256" key="9">
    <source>
        <dbReference type="ARBA" id="ARBA00023012"/>
    </source>
</evidence>
<dbReference type="GO" id="GO:0005524">
    <property type="term" value="F:ATP binding"/>
    <property type="evidence" value="ECO:0007669"/>
    <property type="project" value="UniProtKB-KW"/>
</dbReference>
<dbReference type="GO" id="GO:0000155">
    <property type="term" value="F:phosphorelay sensor kinase activity"/>
    <property type="evidence" value="ECO:0007669"/>
    <property type="project" value="InterPro"/>
</dbReference>
<feature type="transmembrane region" description="Helical" evidence="11">
    <location>
        <begin position="365"/>
        <end position="385"/>
    </location>
</feature>
<keyword evidence="9" id="KW-0902">Two-component regulatory system</keyword>
<evidence type="ECO:0000256" key="5">
    <source>
        <dbReference type="ARBA" id="ARBA00022679"/>
    </source>
</evidence>
<dbReference type="PANTHER" id="PTHR43547:SF2">
    <property type="entry name" value="HYBRID SIGNAL TRANSDUCTION HISTIDINE KINASE C"/>
    <property type="match status" value="1"/>
</dbReference>
<evidence type="ECO:0000256" key="6">
    <source>
        <dbReference type="ARBA" id="ARBA00022741"/>
    </source>
</evidence>
<feature type="transmembrane region" description="Helical" evidence="11">
    <location>
        <begin position="307"/>
        <end position="327"/>
    </location>
</feature>
<dbReference type="Pfam" id="PF00072">
    <property type="entry name" value="Response_reg"/>
    <property type="match status" value="1"/>
</dbReference>
<proteinExistence type="predicted"/>
<dbReference type="InterPro" id="IPR011623">
    <property type="entry name" value="7TMR_DISM_rcpt_extracell_dom1"/>
</dbReference>
<feature type="transmembrane region" description="Helical" evidence="11">
    <location>
        <begin position="333"/>
        <end position="353"/>
    </location>
</feature>
<feature type="transmembrane region" description="Helical" evidence="11">
    <location>
        <begin position="215"/>
        <end position="237"/>
    </location>
</feature>
<gene>
    <name evidence="14" type="ORF">DFR56_115100</name>
</gene>
<dbReference type="EMBL" id="QJJQ01000015">
    <property type="protein sequence ID" value="PXW83627.1"/>
    <property type="molecule type" value="Genomic_DNA"/>
</dbReference>
<organism evidence="14 15">
    <name type="scientific">Pseudogracilibacillus auburnensis</name>
    <dbReference type="NCBI Taxonomy" id="1494959"/>
    <lineage>
        <taxon>Bacteria</taxon>
        <taxon>Bacillati</taxon>
        <taxon>Bacillota</taxon>
        <taxon>Bacilli</taxon>
        <taxon>Bacillales</taxon>
        <taxon>Bacillaceae</taxon>
        <taxon>Pseudogracilibacillus</taxon>
    </lineage>
</organism>
<evidence type="ECO:0000256" key="7">
    <source>
        <dbReference type="ARBA" id="ARBA00022777"/>
    </source>
</evidence>
<dbReference type="InterPro" id="IPR003661">
    <property type="entry name" value="HisK_dim/P_dom"/>
</dbReference>
<dbReference type="PROSITE" id="PS50110">
    <property type="entry name" value="RESPONSE_REGULATORY"/>
    <property type="match status" value="1"/>
</dbReference>
<name>A0A2V3VP42_9BACI</name>
<comment type="subcellular location">
    <subcellularLocation>
        <location evidence="2">Cell membrane</location>
        <topology evidence="2">Multi-pass membrane protein</topology>
    </subcellularLocation>
</comment>
<dbReference type="Gene3D" id="1.10.287.130">
    <property type="match status" value="1"/>
</dbReference>
<keyword evidence="11" id="KW-0472">Membrane</keyword>
<evidence type="ECO:0000313" key="14">
    <source>
        <dbReference type="EMBL" id="PXW83627.1"/>
    </source>
</evidence>
<dbReference type="SUPFAM" id="SSF49785">
    <property type="entry name" value="Galactose-binding domain-like"/>
    <property type="match status" value="1"/>
</dbReference>
<keyword evidence="15" id="KW-1185">Reference proteome</keyword>
<dbReference type="OrthoDB" id="9809348at2"/>
<evidence type="ECO:0000256" key="10">
    <source>
        <dbReference type="PROSITE-ProRule" id="PRU00169"/>
    </source>
</evidence>
<dbReference type="InterPro" id="IPR011006">
    <property type="entry name" value="CheY-like_superfamily"/>
</dbReference>
<comment type="catalytic activity">
    <reaction evidence="1">
        <text>ATP + protein L-histidine = ADP + protein N-phospho-L-histidine.</text>
        <dbReference type="EC" id="2.7.13.3"/>
    </reaction>
</comment>
<keyword evidence="8" id="KW-0067">ATP-binding</keyword>
<evidence type="ECO:0000259" key="13">
    <source>
        <dbReference type="PROSITE" id="PS50110"/>
    </source>
</evidence>
<protein>
    <recommendedName>
        <fullName evidence="3">histidine kinase</fullName>
        <ecNumber evidence="3">2.7.13.3</ecNumber>
    </recommendedName>
</protein>
<evidence type="ECO:0000259" key="12">
    <source>
        <dbReference type="PROSITE" id="PS50109"/>
    </source>
</evidence>
<dbReference type="EC" id="2.7.13.3" evidence="3"/>
<keyword evidence="11" id="KW-0812">Transmembrane</keyword>
<evidence type="ECO:0000256" key="3">
    <source>
        <dbReference type="ARBA" id="ARBA00012438"/>
    </source>
</evidence>
<evidence type="ECO:0000256" key="1">
    <source>
        <dbReference type="ARBA" id="ARBA00000085"/>
    </source>
</evidence>
<evidence type="ECO:0000256" key="4">
    <source>
        <dbReference type="ARBA" id="ARBA00022553"/>
    </source>
</evidence>
<comment type="caution">
    <text evidence="14">The sequence shown here is derived from an EMBL/GenBank/DDBJ whole genome shotgun (WGS) entry which is preliminary data.</text>
</comment>
<feature type="domain" description="Response regulatory" evidence="13">
    <location>
        <begin position="695"/>
        <end position="810"/>
    </location>
</feature>
<keyword evidence="7 14" id="KW-0418">Kinase</keyword>
<dbReference type="SMART" id="SM00448">
    <property type="entry name" value="REC"/>
    <property type="match status" value="1"/>
</dbReference>
<feature type="modified residue" description="4-aspartylphosphate" evidence="10">
    <location>
        <position position="743"/>
    </location>
</feature>
<dbReference type="Proteomes" id="UP000247978">
    <property type="component" value="Unassembled WGS sequence"/>
</dbReference>
<dbReference type="FunFam" id="3.30.565.10:FF:000006">
    <property type="entry name" value="Sensor histidine kinase WalK"/>
    <property type="match status" value="1"/>
</dbReference>
<keyword evidence="6" id="KW-0547">Nucleotide-binding</keyword>
<evidence type="ECO:0000256" key="8">
    <source>
        <dbReference type="ARBA" id="ARBA00022840"/>
    </source>
</evidence>
<dbReference type="RefSeq" id="WP_110396817.1">
    <property type="nucleotide sequence ID" value="NZ_JBHUHB010000001.1"/>
</dbReference>
<feature type="transmembrane region" description="Helical" evidence="11">
    <location>
        <begin position="280"/>
        <end position="300"/>
    </location>
</feature>
<evidence type="ECO:0000256" key="11">
    <source>
        <dbReference type="SAM" id="Phobius"/>
    </source>
</evidence>
<dbReference type="InterPro" id="IPR004358">
    <property type="entry name" value="Sig_transdc_His_kin-like_C"/>
</dbReference>
<feature type="domain" description="Histidine kinase" evidence="12">
    <location>
        <begin position="438"/>
        <end position="656"/>
    </location>
</feature>
<dbReference type="Pfam" id="PF00512">
    <property type="entry name" value="HisKA"/>
    <property type="match status" value="1"/>
</dbReference>
<dbReference type="InterPro" id="IPR036097">
    <property type="entry name" value="HisK_dim/P_sf"/>
</dbReference>
<evidence type="ECO:0000313" key="15">
    <source>
        <dbReference type="Proteomes" id="UP000247978"/>
    </source>
</evidence>